<dbReference type="CDD" id="cd07197">
    <property type="entry name" value="nitrilase"/>
    <property type="match status" value="1"/>
</dbReference>
<dbReference type="GO" id="GO:0016811">
    <property type="term" value="F:hydrolase activity, acting on carbon-nitrogen (but not peptide) bonds, in linear amides"/>
    <property type="evidence" value="ECO:0007669"/>
    <property type="project" value="UniProtKB-ARBA"/>
</dbReference>
<feature type="domain" description="CN hydrolase" evidence="2">
    <location>
        <begin position="1"/>
        <end position="237"/>
    </location>
</feature>
<dbReference type="Gene3D" id="3.60.110.10">
    <property type="entry name" value="Carbon-nitrogen hydrolase"/>
    <property type="match status" value="1"/>
</dbReference>
<reference evidence="3 4" key="1">
    <citation type="submission" date="2019-04" db="EMBL/GenBank/DDBJ databases">
        <title>Draft, Whole-Genome Sequence of the Anthracene-degrading Mycobacterium frederiksbergense LB501T, Isolated from a Polycyclic Aromatic Hydrocarbon (PAH)-Contaminated Soil.</title>
        <authorList>
            <person name="Augelletti F."/>
        </authorList>
    </citation>
    <scope>NUCLEOTIDE SEQUENCE [LARGE SCALE GENOMIC DNA]</scope>
    <source>
        <strain evidence="3 4">LB 501T</strain>
    </source>
</reference>
<dbReference type="InterPro" id="IPR036526">
    <property type="entry name" value="C-N_Hydrolase_sf"/>
</dbReference>
<dbReference type="PANTHER" id="PTHR43674:SF2">
    <property type="entry name" value="BETA-UREIDOPROPIONASE"/>
    <property type="match status" value="1"/>
</dbReference>
<evidence type="ECO:0000256" key="1">
    <source>
        <dbReference type="ARBA" id="ARBA00022801"/>
    </source>
</evidence>
<dbReference type="InterPro" id="IPR050345">
    <property type="entry name" value="Aliph_Amidase/BUP"/>
</dbReference>
<dbReference type="InterPro" id="IPR003010">
    <property type="entry name" value="C-N_Hydrolase"/>
</dbReference>
<accession>A0A6H0S500</accession>
<evidence type="ECO:0000259" key="2">
    <source>
        <dbReference type="PROSITE" id="PS50263"/>
    </source>
</evidence>
<dbReference type="PANTHER" id="PTHR43674">
    <property type="entry name" value="NITRILASE C965.09-RELATED"/>
    <property type="match status" value="1"/>
</dbReference>
<protein>
    <submittedName>
        <fullName evidence="3">Carbon-nitrogen hydrolase family protein</fullName>
    </submittedName>
</protein>
<dbReference type="Pfam" id="PF00795">
    <property type="entry name" value="CN_hydrolase"/>
    <property type="match status" value="1"/>
</dbReference>
<dbReference type="EMBL" id="CP038799">
    <property type="protein sequence ID" value="QIV81741.1"/>
    <property type="molecule type" value="Genomic_DNA"/>
</dbReference>
<dbReference type="SUPFAM" id="SSF56317">
    <property type="entry name" value="Carbon-nitrogen hydrolase"/>
    <property type="match status" value="1"/>
</dbReference>
<keyword evidence="1 3" id="KW-0378">Hydrolase</keyword>
<dbReference type="RefSeq" id="WP_168142296.1">
    <property type="nucleotide sequence ID" value="NZ_CP038799.1"/>
</dbReference>
<gene>
    <name evidence="3" type="ORF">EXE63_13235</name>
</gene>
<evidence type="ECO:0000313" key="3">
    <source>
        <dbReference type="EMBL" id="QIV81741.1"/>
    </source>
</evidence>
<dbReference type="AlphaFoldDB" id="A0A6H0S500"/>
<evidence type="ECO:0000313" key="4">
    <source>
        <dbReference type="Proteomes" id="UP000501849"/>
    </source>
</evidence>
<organism evidence="3 4">
    <name type="scientific">Mycolicibacterium frederiksbergense</name>
    <dbReference type="NCBI Taxonomy" id="117567"/>
    <lineage>
        <taxon>Bacteria</taxon>
        <taxon>Bacillati</taxon>
        <taxon>Actinomycetota</taxon>
        <taxon>Actinomycetes</taxon>
        <taxon>Mycobacteriales</taxon>
        <taxon>Mycobacteriaceae</taxon>
        <taxon>Mycolicibacterium</taxon>
    </lineage>
</organism>
<proteinExistence type="predicted"/>
<name>A0A6H0S500_9MYCO</name>
<dbReference type="KEGG" id="mfre:EXE63_13235"/>
<dbReference type="PROSITE" id="PS50263">
    <property type="entry name" value="CN_HYDROLASE"/>
    <property type="match status" value="1"/>
</dbReference>
<keyword evidence="4" id="KW-1185">Reference proteome</keyword>
<sequence>MRVAAYQGPYLPFGFGQAVELIQRQLQQCEGEGVELLCCPESFLGGLAYESDGQSPAEVAVSVRELARLLAPVVSSPVASVIGFTERAETGKLYSSVAFVADGAIQLVQRKVYPGYRTAISAGTELPVIAFRDTVFGILICNDIWYAEPARILANKGAELILVPTNSGHLRRDSTLKNRFRTRGETLAVARAVDNTVSIVQADVAGSNRGASPWGVAASLTPTARCSPPPTPRRSGS</sequence>
<dbReference type="Proteomes" id="UP000501849">
    <property type="component" value="Chromosome"/>
</dbReference>